<dbReference type="SUPFAM" id="SSF52151">
    <property type="entry name" value="FabD/lysophospholipase-like"/>
    <property type="match status" value="1"/>
</dbReference>
<dbReference type="Pfam" id="PF00698">
    <property type="entry name" value="Acyl_transf_1"/>
    <property type="match status" value="1"/>
</dbReference>
<dbReference type="Proteomes" id="UP001623592">
    <property type="component" value="Unassembled WGS sequence"/>
</dbReference>
<evidence type="ECO:0000313" key="7">
    <source>
        <dbReference type="Proteomes" id="UP001623592"/>
    </source>
</evidence>
<accession>A0ABW8TIC1</accession>
<reference evidence="6 7" key="1">
    <citation type="submission" date="2024-11" db="EMBL/GenBank/DDBJ databases">
        <authorList>
            <person name="Heng Y.C."/>
            <person name="Lim A.C.H."/>
            <person name="Lee J.K.Y."/>
            <person name="Kittelmann S."/>
        </authorList>
    </citation>
    <scope>NUCLEOTIDE SEQUENCE [LARGE SCALE GENOMIC DNA]</scope>
    <source>
        <strain evidence="6 7">WILCCON 0114</strain>
    </source>
</reference>
<evidence type="ECO:0000256" key="1">
    <source>
        <dbReference type="ARBA" id="ARBA00022679"/>
    </source>
</evidence>
<dbReference type="InterPro" id="IPR014043">
    <property type="entry name" value="Acyl_transferase_dom"/>
</dbReference>
<evidence type="ECO:0000256" key="3">
    <source>
        <dbReference type="ARBA" id="ARBA00048462"/>
    </source>
</evidence>
<dbReference type="RefSeq" id="WP_406788685.1">
    <property type="nucleotide sequence ID" value="NZ_JBJIAA010000014.1"/>
</dbReference>
<comment type="similarity">
    <text evidence="4">Belongs to the fabD family.</text>
</comment>
<name>A0ABW8TIC1_9CLOT</name>
<sequence>MNTAFLFSGQGSQEVGMLHNLPHDKIISDTLSEASEILKEDVLTFDTKEKLSSTRFVQLALLIYGTAFSRFLKNNGVFPDITAGHSIGSFTAALLSNALNFSDALKLVALRGKLMESAYETGYGMGVILGLSEIRVATIIKELSNEEVYIANINTHNQIAITGSISGIKAAFEMAKVIGCESTKILKVSVPSHCKLLNNVSNELFKELNNININRPSTPYVGNYTSRVILNKSQILEELYKGVCNPVLWYDSCTLMYELGTRLFIEIGPNQVLTNINNKLFPECRSISMSNTSIESTLILYKS</sequence>
<proteinExistence type="inferred from homology"/>
<dbReference type="EC" id="2.3.1.39" evidence="4"/>
<evidence type="ECO:0000256" key="2">
    <source>
        <dbReference type="ARBA" id="ARBA00023315"/>
    </source>
</evidence>
<dbReference type="Gene3D" id="3.40.366.10">
    <property type="entry name" value="Malonyl-Coenzyme A Acyl Carrier Protein, domain 2"/>
    <property type="match status" value="1"/>
</dbReference>
<comment type="catalytic activity">
    <reaction evidence="3 4">
        <text>holo-[ACP] + malonyl-CoA = malonyl-[ACP] + CoA</text>
        <dbReference type="Rhea" id="RHEA:41792"/>
        <dbReference type="Rhea" id="RHEA-COMP:9623"/>
        <dbReference type="Rhea" id="RHEA-COMP:9685"/>
        <dbReference type="ChEBI" id="CHEBI:57287"/>
        <dbReference type="ChEBI" id="CHEBI:57384"/>
        <dbReference type="ChEBI" id="CHEBI:64479"/>
        <dbReference type="ChEBI" id="CHEBI:78449"/>
        <dbReference type="EC" id="2.3.1.39"/>
    </reaction>
</comment>
<evidence type="ECO:0000256" key="4">
    <source>
        <dbReference type="PIRNR" id="PIRNR000446"/>
    </source>
</evidence>
<gene>
    <name evidence="6" type="ORF">ACJDT4_16550</name>
</gene>
<dbReference type="Gene3D" id="3.30.70.250">
    <property type="entry name" value="Malonyl-CoA ACP transacylase, ACP-binding"/>
    <property type="match status" value="1"/>
</dbReference>
<dbReference type="PANTHER" id="PTHR42681">
    <property type="entry name" value="MALONYL-COA-ACYL CARRIER PROTEIN TRANSACYLASE, MITOCHONDRIAL"/>
    <property type="match status" value="1"/>
</dbReference>
<keyword evidence="1 4" id="KW-0808">Transferase</keyword>
<keyword evidence="7" id="KW-1185">Reference proteome</keyword>
<evidence type="ECO:0000259" key="5">
    <source>
        <dbReference type="SMART" id="SM00827"/>
    </source>
</evidence>
<dbReference type="EMBL" id="JBJIAA010000014">
    <property type="protein sequence ID" value="MFL0252032.1"/>
    <property type="molecule type" value="Genomic_DNA"/>
</dbReference>
<dbReference type="PIRSF" id="PIRSF000446">
    <property type="entry name" value="Mct"/>
    <property type="match status" value="1"/>
</dbReference>
<protein>
    <recommendedName>
        <fullName evidence="4">Malonyl CoA-acyl carrier protein transacylase</fullName>
        <ecNumber evidence="4">2.3.1.39</ecNumber>
    </recommendedName>
</protein>
<dbReference type="InterPro" id="IPR016035">
    <property type="entry name" value="Acyl_Trfase/lysoPLipase"/>
</dbReference>
<dbReference type="InterPro" id="IPR050858">
    <property type="entry name" value="Mal-CoA-ACP_Trans/PKS_FabD"/>
</dbReference>
<dbReference type="SUPFAM" id="SSF55048">
    <property type="entry name" value="Probable ACP-binding domain of malonyl-CoA ACP transacylase"/>
    <property type="match status" value="1"/>
</dbReference>
<dbReference type="InterPro" id="IPR024925">
    <property type="entry name" value="Malonyl_CoA-ACP_transAc"/>
</dbReference>
<organism evidence="6 7">
    <name type="scientific">Clostridium neuense</name>
    <dbReference type="NCBI Taxonomy" id="1728934"/>
    <lineage>
        <taxon>Bacteria</taxon>
        <taxon>Bacillati</taxon>
        <taxon>Bacillota</taxon>
        <taxon>Clostridia</taxon>
        <taxon>Eubacteriales</taxon>
        <taxon>Clostridiaceae</taxon>
        <taxon>Clostridium</taxon>
    </lineage>
</organism>
<feature type="domain" description="Malonyl-CoA:ACP transacylase (MAT)" evidence="5">
    <location>
        <begin position="6"/>
        <end position="294"/>
    </location>
</feature>
<keyword evidence="2 4" id="KW-0012">Acyltransferase</keyword>
<dbReference type="PANTHER" id="PTHR42681:SF1">
    <property type="entry name" value="MALONYL-COA-ACYL CARRIER PROTEIN TRANSACYLASE, MITOCHONDRIAL"/>
    <property type="match status" value="1"/>
</dbReference>
<dbReference type="InterPro" id="IPR016036">
    <property type="entry name" value="Malonyl_transacylase_ACP-bd"/>
</dbReference>
<comment type="caution">
    <text evidence="6">The sequence shown here is derived from an EMBL/GenBank/DDBJ whole genome shotgun (WGS) entry which is preliminary data.</text>
</comment>
<dbReference type="SMART" id="SM00827">
    <property type="entry name" value="PKS_AT"/>
    <property type="match status" value="1"/>
</dbReference>
<dbReference type="GO" id="GO:0004314">
    <property type="term" value="F:[acyl-carrier-protein] S-malonyltransferase activity"/>
    <property type="evidence" value="ECO:0007669"/>
    <property type="project" value="UniProtKB-EC"/>
</dbReference>
<dbReference type="InterPro" id="IPR001227">
    <property type="entry name" value="Ac_transferase_dom_sf"/>
</dbReference>
<evidence type="ECO:0000313" key="6">
    <source>
        <dbReference type="EMBL" id="MFL0252032.1"/>
    </source>
</evidence>